<dbReference type="EMBL" id="JAINVV010000004">
    <property type="protein sequence ID" value="MBY8822602.1"/>
    <property type="molecule type" value="Genomic_DNA"/>
</dbReference>
<gene>
    <name evidence="2" type="ORF">K7G82_09880</name>
</gene>
<evidence type="ECO:0000259" key="1">
    <source>
        <dbReference type="SMART" id="SM00228"/>
    </source>
</evidence>
<dbReference type="Gene3D" id="2.30.42.10">
    <property type="match status" value="1"/>
</dbReference>
<keyword evidence="3" id="KW-1185">Reference proteome</keyword>
<dbReference type="Proteomes" id="UP000706039">
    <property type="component" value="Unassembled WGS sequence"/>
</dbReference>
<dbReference type="SMART" id="SM00228">
    <property type="entry name" value="PDZ"/>
    <property type="match status" value="1"/>
</dbReference>
<feature type="domain" description="PDZ" evidence="1">
    <location>
        <begin position="53"/>
        <end position="122"/>
    </location>
</feature>
<evidence type="ECO:0000313" key="2">
    <source>
        <dbReference type="EMBL" id="MBY8822602.1"/>
    </source>
</evidence>
<organism evidence="2 3">
    <name type="scientific">Sphingomonas colocasiae</name>
    <dbReference type="NCBI Taxonomy" id="1848973"/>
    <lineage>
        <taxon>Bacteria</taxon>
        <taxon>Pseudomonadati</taxon>
        <taxon>Pseudomonadota</taxon>
        <taxon>Alphaproteobacteria</taxon>
        <taxon>Sphingomonadales</taxon>
        <taxon>Sphingomonadaceae</taxon>
        <taxon>Sphingomonas</taxon>
    </lineage>
</organism>
<dbReference type="Pfam" id="PF17820">
    <property type="entry name" value="PDZ_6"/>
    <property type="match status" value="1"/>
</dbReference>
<comment type="caution">
    <text evidence="2">The sequence shown here is derived from an EMBL/GenBank/DDBJ whole genome shotgun (WGS) entry which is preliminary data.</text>
</comment>
<dbReference type="SUPFAM" id="SSF50156">
    <property type="entry name" value="PDZ domain-like"/>
    <property type="match status" value="1"/>
</dbReference>
<name>A0ABS7PQ87_9SPHN</name>
<dbReference type="InterPro" id="IPR041489">
    <property type="entry name" value="PDZ_6"/>
</dbReference>
<evidence type="ECO:0000313" key="3">
    <source>
        <dbReference type="Proteomes" id="UP000706039"/>
    </source>
</evidence>
<sequence length="134" mass="13883">MTMARGGHRNSMAWWGIWLLCCAPLAAAPLLTRTIAGNQAAQTMAIRPSDLLPGMTIEPAATGRGLVVTSLRSDGEAAAKGVAVGDAIAAIDGHRVSTLDEAAACLHNHGGDAIALDIVHDRHIRMVALTKVEG</sequence>
<dbReference type="InterPro" id="IPR001478">
    <property type="entry name" value="PDZ"/>
</dbReference>
<dbReference type="InterPro" id="IPR036034">
    <property type="entry name" value="PDZ_sf"/>
</dbReference>
<protein>
    <submittedName>
        <fullName evidence="2">PDZ domain-containing protein</fullName>
    </submittedName>
</protein>
<dbReference type="RefSeq" id="WP_222989671.1">
    <property type="nucleotide sequence ID" value="NZ_JAINVV010000004.1"/>
</dbReference>
<proteinExistence type="predicted"/>
<accession>A0ABS7PQ87</accession>
<reference evidence="2 3" key="1">
    <citation type="submission" date="2021-08" db="EMBL/GenBank/DDBJ databases">
        <authorList>
            <person name="Tuo L."/>
        </authorList>
    </citation>
    <scope>NUCLEOTIDE SEQUENCE [LARGE SCALE GENOMIC DNA]</scope>
    <source>
        <strain evidence="2 3">JCM 31229</strain>
    </source>
</reference>